<comment type="caution">
    <text evidence="2">The sequence shown here is derived from an EMBL/GenBank/DDBJ whole genome shotgun (WGS) entry which is preliminary data.</text>
</comment>
<name>A0AAV7UR97_PLEWA</name>
<evidence type="ECO:0000256" key="1">
    <source>
        <dbReference type="SAM" id="MobiDB-lite"/>
    </source>
</evidence>
<dbReference type="AlphaFoldDB" id="A0AAV7UR97"/>
<feature type="region of interest" description="Disordered" evidence="1">
    <location>
        <begin position="1"/>
        <end position="29"/>
    </location>
</feature>
<evidence type="ECO:0000313" key="3">
    <source>
        <dbReference type="Proteomes" id="UP001066276"/>
    </source>
</evidence>
<dbReference type="EMBL" id="JANPWB010000004">
    <property type="protein sequence ID" value="KAJ1191584.1"/>
    <property type="molecule type" value="Genomic_DNA"/>
</dbReference>
<accession>A0AAV7UR97</accession>
<gene>
    <name evidence="2" type="ORF">NDU88_000900</name>
</gene>
<dbReference type="Proteomes" id="UP001066276">
    <property type="component" value="Chromosome 2_2"/>
</dbReference>
<keyword evidence="3" id="KW-1185">Reference proteome</keyword>
<protein>
    <submittedName>
        <fullName evidence="2">Uncharacterized protein</fullName>
    </submittedName>
</protein>
<reference evidence="2" key="1">
    <citation type="journal article" date="2022" name="bioRxiv">
        <title>Sequencing and chromosome-scale assembly of the giantPleurodeles waltlgenome.</title>
        <authorList>
            <person name="Brown T."/>
            <person name="Elewa A."/>
            <person name="Iarovenko S."/>
            <person name="Subramanian E."/>
            <person name="Araus A.J."/>
            <person name="Petzold A."/>
            <person name="Susuki M."/>
            <person name="Suzuki K.-i.T."/>
            <person name="Hayashi T."/>
            <person name="Toyoda A."/>
            <person name="Oliveira C."/>
            <person name="Osipova E."/>
            <person name="Leigh N.D."/>
            <person name="Simon A."/>
            <person name="Yun M.H."/>
        </authorList>
    </citation>
    <scope>NUCLEOTIDE SEQUENCE</scope>
    <source>
        <strain evidence="2">20211129_DDA</strain>
        <tissue evidence="2">Liver</tissue>
    </source>
</reference>
<organism evidence="2 3">
    <name type="scientific">Pleurodeles waltl</name>
    <name type="common">Iberian ribbed newt</name>
    <dbReference type="NCBI Taxonomy" id="8319"/>
    <lineage>
        <taxon>Eukaryota</taxon>
        <taxon>Metazoa</taxon>
        <taxon>Chordata</taxon>
        <taxon>Craniata</taxon>
        <taxon>Vertebrata</taxon>
        <taxon>Euteleostomi</taxon>
        <taxon>Amphibia</taxon>
        <taxon>Batrachia</taxon>
        <taxon>Caudata</taxon>
        <taxon>Salamandroidea</taxon>
        <taxon>Salamandridae</taxon>
        <taxon>Pleurodelinae</taxon>
        <taxon>Pleurodeles</taxon>
    </lineage>
</organism>
<sequence>MRICVPTRGRRGQSGAGPQERRETGPPIVPAMRDRETVQVPPYQEDKLDKILEAIAATGQDLRNRVDVVAIEDTLLREDLKKLSAGVISAESDLRVFRPSLMTMEEMARSLANKVQELECRAEDSVGRSTCNNIRMVRKEQKRSDPIQFFEAWLAQSVGK</sequence>
<proteinExistence type="predicted"/>
<evidence type="ECO:0000313" key="2">
    <source>
        <dbReference type="EMBL" id="KAJ1191584.1"/>
    </source>
</evidence>